<evidence type="ECO:0000313" key="14">
    <source>
        <dbReference type="EMBL" id="MBM3318090.1"/>
    </source>
</evidence>
<organism evidence="14 15">
    <name type="scientific">Eiseniibacteriota bacterium</name>
    <dbReference type="NCBI Taxonomy" id="2212470"/>
    <lineage>
        <taxon>Bacteria</taxon>
        <taxon>Candidatus Eiseniibacteriota</taxon>
    </lineage>
</organism>
<keyword evidence="8" id="KW-0249">Electron transport</keyword>
<accession>A0A938BR86</accession>
<dbReference type="EMBL" id="VGIY01000259">
    <property type="protein sequence ID" value="MBM3318090.1"/>
    <property type="molecule type" value="Genomic_DNA"/>
</dbReference>
<gene>
    <name evidence="14" type="primary">nrfH</name>
    <name evidence="14" type="ORF">FJY75_09590</name>
</gene>
<dbReference type="EC" id="1.7.2.2" evidence="14"/>
<keyword evidence="11 12" id="KW-0472">Membrane</keyword>
<dbReference type="InterPro" id="IPR038266">
    <property type="entry name" value="NapC/NirT_cytc_sf"/>
</dbReference>
<dbReference type="Gene3D" id="1.10.3820.10">
    <property type="entry name" value="Di-heme elbow motif domain"/>
    <property type="match status" value="1"/>
</dbReference>
<evidence type="ECO:0000256" key="7">
    <source>
        <dbReference type="ARBA" id="ARBA00022723"/>
    </source>
</evidence>
<evidence type="ECO:0000256" key="4">
    <source>
        <dbReference type="ARBA" id="ARBA00022475"/>
    </source>
</evidence>
<evidence type="ECO:0000256" key="8">
    <source>
        <dbReference type="ARBA" id="ARBA00022982"/>
    </source>
</evidence>
<dbReference type="Proteomes" id="UP000748308">
    <property type="component" value="Unassembled WGS sequence"/>
</dbReference>
<keyword evidence="10" id="KW-0408">Iron</keyword>
<dbReference type="InterPro" id="IPR017571">
    <property type="entry name" value="NrfH"/>
</dbReference>
<dbReference type="GO" id="GO:0009055">
    <property type="term" value="F:electron transfer activity"/>
    <property type="evidence" value="ECO:0007669"/>
    <property type="project" value="TreeGrafter"/>
</dbReference>
<comment type="subcellular location">
    <subcellularLocation>
        <location evidence="1">Cell membrane</location>
    </subcellularLocation>
</comment>
<evidence type="ECO:0000256" key="12">
    <source>
        <dbReference type="SAM" id="Phobius"/>
    </source>
</evidence>
<protein>
    <submittedName>
        <fullName evidence="14">Cytochrome c nitrite reductase small subunit</fullName>
        <ecNumber evidence="14">1.7.2.2</ecNumber>
    </submittedName>
</protein>
<comment type="similarity">
    <text evidence="2">Belongs to the NapC/NirT/NrfH family.</text>
</comment>
<dbReference type="GO" id="GO:0042279">
    <property type="term" value="F:nitrite reductase (cytochrome, ammonia-forming) activity"/>
    <property type="evidence" value="ECO:0007669"/>
    <property type="project" value="UniProtKB-EC"/>
</dbReference>
<feature type="domain" description="NapC/NirT cytochrome c N-terminal" evidence="13">
    <location>
        <begin position="17"/>
        <end position="153"/>
    </location>
</feature>
<dbReference type="SUPFAM" id="SSF48695">
    <property type="entry name" value="Multiheme cytochromes"/>
    <property type="match status" value="1"/>
</dbReference>
<proteinExistence type="inferred from homology"/>
<dbReference type="Pfam" id="PF03264">
    <property type="entry name" value="Cytochrom_NNT"/>
    <property type="match status" value="1"/>
</dbReference>
<evidence type="ECO:0000256" key="2">
    <source>
        <dbReference type="ARBA" id="ARBA00007395"/>
    </source>
</evidence>
<evidence type="ECO:0000256" key="1">
    <source>
        <dbReference type="ARBA" id="ARBA00004236"/>
    </source>
</evidence>
<reference evidence="14" key="1">
    <citation type="submission" date="2019-03" db="EMBL/GenBank/DDBJ databases">
        <title>Lake Tanganyika Metagenome-Assembled Genomes (MAGs).</title>
        <authorList>
            <person name="Tran P."/>
        </authorList>
    </citation>
    <scope>NUCLEOTIDE SEQUENCE</scope>
    <source>
        <strain evidence="14">M_DeepCast_400m_m2_100</strain>
    </source>
</reference>
<evidence type="ECO:0000256" key="6">
    <source>
        <dbReference type="ARBA" id="ARBA00022692"/>
    </source>
</evidence>
<dbReference type="InterPro" id="IPR036280">
    <property type="entry name" value="Multihaem_cyt_sf"/>
</dbReference>
<keyword evidence="3" id="KW-0813">Transport</keyword>
<dbReference type="InterPro" id="IPR051174">
    <property type="entry name" value="Cytochrome_c-type_ET"/>
</dbReference>
<dbReference type="PANTHER" id="PTHR30333:SF1">
    <property type="entry name" value="CYTOCHROME C-TYPE PROTEIN NAPC"/>
    <property type="match status" value="1"/>
</dbReference>
<dbReference type="AlphaFoldDB" id="A0A938BR86"/>
<dbReference type="PANTHER" id="PTHR30333">
    <property type="entry name" value="CYTOCHROME C-TYPE PROTEIN"/>
    <property type="match status" value="1"/>
</dbReference>
<feature type="transmembrane region" description="Helical" evidence="12">
    <location>
        <begin position="12"/>
        <end position="33"/>
    </location>
</feature>
<dbReference type="GO" id="GO:0005886">
    <property type="term" value="C:plasma membrane"/>
    <property type="evidence" value="ECO:0007669"/>
    <property type="project" value="UniProtKB-SubCell"/>
</dbReference>
<keyword evidence="6 12" id="KW-0812">Transmembrane</keyword>
<evidence type="ECO:0000313" key="15">
    <source>
        <dbReference type="Proteomes" id="UP000748308"/>
    </source>
</evidence>
<sequence length="172" mass="18904">MAPGRDSRGILPLIFAAMTGAAVGVGLFTFGYGRGHAYLSDDPAACTQCHIMQDPYDSWLKSSHHAHATCNDCHLPKSFGGKWLAKADNGFFHSWAFTFQDFHEPIQIKKRNLRILQANCVACHQTMVQQMPREGLTGEALSCFHCHQSVGHGARTAGMPRRFPPIPKGAEP</sequence>
<keyword evidence="4" id="KW-1003">Cell membrane</keyword>
<keyword evidence="9 12" id="KW-1133">Transmembrane helix</keyword>
<evidence type="ECO:0000256" key="10">
    <source>
        <dbReference type="ARBA" id="ARBA00023004"/>
    </source>
</evidence>
<name>A0A938BR86_UNCEI</name>
<keyword evidence="14" id="KW-0560">Oxidoreductase</keyword>
<dbReference type="GO" id="GO:0009061">
    <property type="term" value="P:anaerobic respiration"/>
    <property type="evidence" value="ECO:0007669"/>
    <property type="project" value="TreeGrafter"/>
</dbReference>
<evidence type="ECO:0000256" key="3">
    <source>
        <dbReference type="ARBA" id="ARBA00022448"/>
    </source>
</evidence>
<evidence type="ECO:0000256" key="5">
    <source>
        <dbReference type="ARBA" id="ARBA00022617"/>
    </source>
</evidence>
<evidence type="ECO:0000256" key="9">
    <source>
        <dbReference type="ARBA" id="ARBA00022989"/>
    </source>
</evidence>
<dbReference type="GO" id="GO:0046872">
    <property type="term" value="F:metal ion binding"/>
    <property type="evidence" value="ECO:0007669"/>
    <property type="project" value="UniProtKB-KW"/>
</dbReference>
<dbReference type="GO" id="GO:0022900">
    <property type="term" value="P:electron transport chain"/>
    <property type="evidence" value="ECO:0007669"/>
    <property type="project" value="InterPro"/>
</dbReference>
<evidence type="ECO:0000259" key="13">
    <source>
        <dbReference type="Pfam" id="PF03264"/>
    </source>
</evidence>
<evidence type="ECO:0000256" key="11">
    <source>
        <dbReference type="ARBA" id="ARBA00023136"/>
    </source>
</evidence>
<comment type="caution">
    <text evidence="14">The sequence shown here is derived from an EMBL/GenBank/DDBJ whole genome shotgun (WGS) entry which is preliminary data.</text>
</comment>
<dbReference type="InterPro" id="IPR005126">
    <property type="entry name" value="NapC/NirT_cyt_c_N"/>
</dbReference>
<keyword evidence="7" id="KW-0479">Metal-binding</keyword>
<keyword evidence="5" id="KW-0349">Heme</keyword>
<dbReference type="NCBIfam" id="TIGR03153">
    <property type="entry name" value="cytochr_NrfH"/>
    <property type="match status" value="1"/>
</dbReference>